<dbReference type="HOGENOM" id="CLU_109726_1_1_4"/>
<dbReference type="PANTHER" id="PTHR37952">
    <property type="match status" value="1"/>
</dbReference>
<dbReference type="Pfam" id="PF05981">
    <property type="entry name" value="CreA"/>
    <property type="match status" value="1"/>
</dbReference>
<dbReference type="GO" id="GO:0005829">
    <property type="term" value="C:cytosol"/>
    <property type="evidence" value="ECO:0007669"/>
    <property type="project" value="TreeGrafter"/>
</dbReference>
<dbReference type="KEGG" id="ngk:NGK_1354"/>
<sequence length="210" mass="22687">MRPSKQSKPCRLPENGDSTDKEILMNRLLLLSAAVLPTACGSGETDKIGRASTVFNMLGKNDRIEVEGFDDPDVQGVACYISYAKKGGLKEMVNLEEDASDASVSCVQTASSISFDETAVRKPKEVFKRGTGFAFKSRQIVRYYDPKRKAFAYLVYSDKIVQGSPKNSLSAVSCFGSGIPQTDGVQADTSGKLLAGACIISNPIKNPDKR</sequence>
<proteinExistence type="predicted"/>
<accession>B4RMJ4</accession>
<dbReference type="AlphaFoldDB" id="B4RMJ4"/>
<dbReference type="InterPro" id="IPR010292">
    <property type="entry name" value="Uncharacterised_CreA"/>
</dbReference>
<reference evidence="1 2" key="1">
    <citation type="journal article" date="2008" name="J. Bacteriol.">
        <title>Complete genome sequence of Neisseria gonorrhoeae NCCP11945.</title>
        <authorList>
            <person name="Chung G.T."/>
            <person name="Yoo J.S."/>
            <person name="Oh H.B."/>
            <person name="Lee Y.S."/>
            <person name="Cha S.H."/>
            <person name="Kim S.J."/>
            <person name="Yoo C.K."/>
        </authorList>
    </citation>
    <scope>NUCLEOTIDE SEQUENCE [LARGE SCALE GENOMIC DNA]</scope>
    <source>
        <strain evidence="1 2">NCCP11945</strain>
    </source>
</reference>
<evidence type="ECO:0000313" key="2">
    <source>
        <dbReference type="Proteomes" id="UP000002564"/>
    </source>
</evidence>
<organism evidence="1 2">
    <name type="scientific">Neisseria gonorrhoeae (strain NCCP11945)</name>
    <dbReference type="NCBI Taxonomy" id="521006"/>
    <lineage>
        <taxon>Bacteria</taxon>
        <taxon>Pseudomonadati</taxon>
        <taxon>Pseudomonadota</taxon>
        <taxon>Betaproteobacteria</taxon>
        <taxon>Neisseriales</taxon>
        <taxon>Neisseriaceae</taxon>
        <taxon>Neisseria</taxon>
    </lineage>
</organism>
<evidence type="ECO:0000313" key="1">
    <source>
        <dbReference type="EMBL" id="ACF30028.1"/>
    </source>
</evidence>
<name>B4RMJ4_NEIG2</name>
<gene>
    <name evidence="1" type="ordered locus">NGK_1354</name>
</gene>
<dbReference type="EMBL" id="CP001050">
    <property type="protein sequence ID" value="ACF30028.1"/>
    <property type="molecule type" value="Genomic_DNA"/>
</dbReference>
<dbReference type="Proteomes" id="UP000002564">
    <property type="component" value="Chromosome"/>
</dbReference>
<protein>
    <submittedName>
        <fullName evidence="1">CreA protein</fullName>
    </submittedName>
</protein>
<dbReference type="PANTHER" id="PTHR37952:SF2">
    <property type="entry name" value="PROTEIN CREA"/>
    <property type="match status" value="1"/>
</dbReference>